<dbReference type="InterPro" id="IPR023346">
    <property type="entry name" value="Lysozyme-like_dom_sf"/>
</dbReference>
<dbReference type="SUPFAM" id="SSF48435">
    <property type="entry name" value="Bacterial muramidases"/>
    <property type="match status" value="1"/>
</dbReference>
<feature type="domain" description="Transglycosylase SLT" evidence="5">
    <location>
        <begin position="497"/>
        <end position="599"/>
    </location>
</feature>
<comment type="similarity">
    <text evidence="1">Belongs to the transglycosylase Slt family.</text>
</comment>
<evidence type="ECO:0000313" key="7">
    <source>
        <dbReference type="Proteomes" id="UP000199650"/>
    </source>
</evidence>
<dbReference type="PANTHER" id="PTHR37423">
    <property type="entry name" value="SOLUBLE LYTIC MUREIN TRANSGLYCOSYLASE-RELATED"/>
    <property type="match status" value="1"/>
</dbReference>
<dbReference type="GO" id="GO:0016020">
    <property type="term" value="C:membrane"/>
    <property type="evidence" value="ECO:0007669"/>
    <property type="project" value="InterPro"/>
</dbReference>
<sequence length="653" mass="72613">MSRIFKHTIGAMSLSLLPLFALQTGASAQESDAVSALKQAVQQARSDDWPSALATAQSSGPLVRDIVEWHRLRRGEGSFEDTRTFLANHPDWPGLKYLRKQSEETIPHRYDPAKVLAFFKPEPPQTGRGALRLAEALTATGAAEDARAHIILAWRTLSLDEEEHEAFISRYGDTLRPYHWDRLDTLLWRGATAEATRMLPLVSKDQQALAKARLALRKKDDGVDALIAAVPSALADDAGLAYERFLWRASKGRNQDAVDLILARSNSVASLGKPQRWASWRRVLARWSMREGKAKQAYQLASFHYLNGGSDRADLEWIAGYVALRKLNDPITALEHFQIFRQSVNSPISMGRAGYWLGRAYEAAGDTVAAKAAYELGGEYQTSFYGLLAAEKAGMPMDPTLIGNEPFPPFAKARFWGGSVMEAARLLQAAGERSWARRFTVQLAENLNREELGQLSAWAESVDEPHLQVMVAKQAASVGLTIPRPYYPTPDIGRGNRTVPRALELAIARRESEFDPSVMSGVGARGLMQLMPGTASDMAKRLDMPYSKSRLITDPAYNTRLGSEYLAKLIEDFGMNPVLLSVAYNAGPTRATRWTEQLGDVRASSTDIIDWIEHIPFRETRNYVMRVAESLPIYRARLTGKTEPLSLSKELKQ</sequence>
<evidence type="ECO:0000256" key="2">
    <source>
        <dbReference type="ARBA" id="ARBA00009387"/>
    </source>
</evidence>
<dbReference type="PROSITE" id="PS00922">
    <property type="entry name" value="TRANSGLYCOSYLASE"/>
    <property type="match status" value="1"/>
</dbReference>
<dbReference type="InterPro" id="IPR008939">
    <property type="entry name" value="Lytic_TGlycosylase_superhlx_U"/>
</dbReference>
<evidence type="ECO:0000256" key="3">
    <source>
        <dbReference type="ARBA" id="ARBA00022729"/>
    </source>
</evidence>
<dbReference type="STRING" id="1173584.SAMN05444851_0065"/>
<dbReference type="GO" id="GO:0000270">
    <property type="term" value="P:peptidoglycan metabolic process"/>
    <property type="evidence" value="ECO:0007669"/>
    <property type="project" value="InterPro"/>
</dbReference>
<proteinExistence type="inferred from homology"/>
<dbReference type="Pfam" id="PF01464">
    <property type="entry name" value="SLT"/>
    <property type="match status" value="1"/>
</dbReference>
<dbReference type="PANTHER" id="PTHR37423:SF2">
    <property type="entry name" value="MEMBRANE-BOUND LYTIC MUREIN TRANSGLYCOSYLASE C"/>
    <property type="match status" value="1"/>
</dbReference>
<dbReference type="InterPro" id="IPR008258">
    <property type="entry name" value="Transglycosylase_SLT_dom_1"/>
</dbReference>
<evidence type="ECO:0000256" key="1">
    <source>
        <dbReference type="ARBA" id="ARBA00007734"/>
    </source>
</evidence>
<dbReference type="AlphaFoldDB" id="A0A1I0MJX7"/>
<comment type="similarity">
    <text evidence="2">Belongs to the virb1 family.</text>
</comment>
<evidence type="ECO:0000313" key="6">
    <source>
        <dbReference type="EMBL" id="SEV88150.1"/>
    </source>
</evidence>
<dbReference type="SUPFAM" id="SSF53955">
    <property type="entry name" value="Lysozyme-like"/>
    <property type="match status" value="1"/>
</dbReference>
<evidence type="ECO:0000259" key="5">
    <source>
        <dbReference type="Pfam" id="PF01464"/>
    </source>
</evidence>
<dbReference type="InterPro" id="IPR000189">
    <property type="entry name" value="Transglyc_AS"/>
</dbReference>
<dbReference type="Gene3D" id="1.10.530.10">
    <property type="match status" value="1"/>
</dbReference>
<protein>
    <submittedName>
        <fullName evidence="6">Soluble lytic murein transglycosylase</fullName>
    </submittedName>
</protein>
<organism evidence="6 7">
    <name type="scientific">Aliiroseovarius sediminilitoris</name>
    <dbReference type="NCBI Taxonomy" id="1173584"/>
    <lineage>
        <taxon>Bacteria</taxon>
        <taxon>Pseudomonadati</taxon>
        <taxon>Pseudomonadota</taxon>
        <taxon>Alphaproteobacteria</taxon>
        <taxon>Rhodobacterales</taxon>
        <taxon>Paracoccaceae</taxon>
        <taxon>Aliiroseovarius</taxon>
    </lineage>
</organism>
<dbReference type="GO" id="GO:0008933">
    <property type="term" value="F:peptidoglycan lytic transglycosylase activity"/>
    <property type="evidence" value="ECO:0007669"/>
    <property type="project" value="InterPro"/>
</dbReference>
<keyword evidence="3 4" id="KW-0732">Signal</keyword>
<name>A0A1I0MJX7_9RHOB</name>
<reference evidence="6 7" key="1">
    <citation type="submission" date="2016-10" db="EMBL/GenBank/DDBJ databases">
        <authorList>
            <person name="de Groot N.N."/>
        </authorList>
    </citation>
    <scope>NUCLEOTIDE SEQUENCE [LARGE SCALE GENOMIC DNA]</scope>
    <source>
        <strain evidence="6 7">DSM 29439</strain>
    </source>
</reference>
<dbReference type="EMBL" id="FOJB01000001">
    <property type="protein sequence ID" value="SEV88150.1"/>
    <property type="molecule type" value="Genomic_DNA"/>
</dbReference>
<dbReference type="RefSeq" id="WP_245744607.1">
    <property type="nucleotide sequence ID" value="NZ_FOJB01000001.1"/>
</dbReference>
<dbReference type="Proteomes" id="UP000199650">
    <property type="component" value="Unassembled WGS sequence"/>
</dbReference>
<gene>
    <name evidence="6" type="ORF">SAMN05444851_0065</name>
</gene>
<dbReference type="GO" id="GO:0004553">
    <property type="term" value="F:hydrolase activity, hydrolyzing O-glycosyl compounds"/>
    <property type="evidence" value="ECO:0007669"/>
    <property type="project" value="InterPro"/>
</dbReference>
<dbReference type="CDD" id="cd13401">
    <property type="entry name" value="Slt70-like"/>
    <property type="match status" value="1"/>
</dbReference>
<dbReference type="GO" id="GO:0042597">
    <property type="term" value="C:periplasmic space"/>
    <property type="evidence" value="ECO:0007669"/>
    <property type="project" value="InterPro"/>
</dbReference>
<feature type="signal peptide" evidence="4">
    <location>
        <begin position="1"/>
        <end position="28"/>
    </location>
</feature>
<accession>A0A1I0MJX7</accession>
<evidence type="ECO:0000256" key="4">
    <source>
        <dbReference type="SAM" id="SignalP"/>
    </source>
</evidence>
<dbReference type="Gene3D" id="1.25.20.10">
    <property type="entry name" value="Bacterial muramidases"/>
    <property type="match status" value="1"/>
</dbReference>
<keyword evidence="7" id="KW-1185">Reference proteome</keyword>
<feature type="chain" id="PRO_5011634951" evidence="4">
    <location>
        <begin position="29"/>
        <end position="653"/>
    </location>
</feature>